<dbReference type="EMBL" id="KZ819338">
    <property type="protein sequence ID" value="PWN18082.1"/>
    <property type="molecule type" value="Genomic_DNA"/>
</dbReference>
<evidence type="ECO:0000313" key="4">
    <source>
        <dbReference type="Proteomes" id="UP000245942"/>
    </source>
</evidence>
<reference evidence="3 4" key="1">
    <citation type="journal article" date="2018" name="Mol. Biol. Evol.">
        <title>Broad Genomic Sampling Reveals a Smut Pathogenic Ancestry of the Fungal Clade Ustilaginomycotina.</title>
        <authorList>
            <person name="Kijpornyongpan T."/>
            <person name="Mondo S.J."/>
            <person name="Barry K."/>
            <person name="Sandor L."/>
            <person name="Lee J."/>
            <person name="Lipzen A."/>
            <person name="Pangilinan J."/>
            <person name="LaButti K."/>
            <person name="Hainaut M."/>
            <person name="Henrissat B."/>
            <person name="Grigoriev I.V."/>
            <person name="Spatafora J.W."/>
            <person name="Aime M.C."/>
        </authorList>
    </citation>
    <scope>NUCLEOTIDE SEQUENCE [LARGE SCALE GENOMIC DNA]</scope>
    <source>
        <strain evidence="3 4">MCA 4718</strain>
    </source>
</reference>
<evidence type="ECO:0000313" key="3">
    <source>
        <dbReference type="EMBL" id="PWN18082.1"/>
    </source>
</evidence>
<name>A0A316TXP6_9BASI</name>
<dbReference type="GO" id="GO:0016740">
    <property type="term" value="F:transferase activity"/>
    <property type="evidence" value="ECO:0007669"/>
    <property type="project" value="UniProtKB-KW"/>
</dbReference>
<accession>A0A316TXP6</accession>
<dbReference type="OrthoDB" id="5863171at2759"/>
<dbReference type="Gene3D" id="3.40.50.10540">
    <property type="entry name" value="Crotonobetainyl-coa:carnitine coa-transferase, domain 1"/>
    <property type="match status" value="1"/>
</dbReference>
<dbReference type="AlphaFoldDB" id="A0A316TXP6"/>
<dbReference type="PANTHER" id="PTHR48228">
    <property type="entry name" value="SUCCINYL-COA--D-CITRAMALATE COA-TRANSFERASE"/>
    <property type="match status" value="1"/>
</dbReference>
<dbReference type="STRING" id="1684307.A0A316TXP6"/>
<dbReference type="InterPro" id="IPR050509">
    <property type="entry name" value="CoA-transferase_III"/>
</dbReference>
<evidence type="ECO:0000256" key="1">
    <source>
        <dbReference type="ARBA" id="ARBA00008383"/>
    </source>
</evidence>
<proteinExistence type="inferred from homology"/>
<organism evidence="3 4">
    <name type="scientific">Pseudomicrostroma glucosiphilum</name>
    <dbReference type="NCBI Taxonomy" id="1684307"/>
    <lineage>
        <taxon>Eukaryota</taxon>
        <taxon>Fungi</taxon>
        <taxon>Dikarya</taxon>
        <taxon>Basidiomycota</taxon>
        <taxon>Ustilaginomycotina</taxon>
        <taxon>Exobasidiomycetes</taxon>
        <taxon>Microstromatales</taxon>
        <taxon>Microstromatales incertae sedis</taxon>
        <taxon>Pseudomicrostroma</taxon>
    </lineage>
</organism>
<comment type="similarity">
    <text evidence="1">Belongs to the CoA-transferase III family.</text>
</comment>
<dbReference type="InterPro" id="IPR023606">
    <property type="entry name" value="CoA-Trfase_III_dom_1_sf"/>
</dbReference>
<dbReference type="Proteomes" id="UP000245942">
    <property type="component" value="Unassembled WGS sequence"/>
</dbReference>
<gene>
    <name evidence="3" type="ORF">BCV69DRAFT_288591</name>
</gene>
<dbReference type="InterPro" id="IPR003673">
    <property type="entry name" value="CoA-Trfase_fam_III"/>
</dbReference>
<keyword evidence="2 3" id="KW-0808">Transferase</keyword>
<dbReference type="RefSeq" id="XP_025345242.1">
    <property type="nucleotide sequence ID" value="XM_025493635.1"/>
</dbReference>
<dbReference type="Gene3D" id="3.30.1540.10">
    <property type="entry name" value="formyl-coa transferase, domain 3"/>
    <property type="match status" value="1"/>
</dbReference>
<dbReference type="GeneID" id="37015369"/>
<evidence type="ECO:0000256" key="2">
    <source>
        <dbReference type="ARBA" id="ARBA00022679"/>
    </source>
</evidence>
<sequence>MEYGMMFKGDAIPFPSSILSQHVPFRIQDDSCTLTCSPAIDRQTCPLSGVRVLELGQLIAGPFCGQLLAHFGAEVIKIEPPTTGDPLRVWRELDEDGVSPWFRSLARNKKSVTLDLRKEKGREIVEKLALKSDVLIENFKPGTIEKWGIGPSDLSPLNPSLIFTRISGYGQTGPLRSEPGFAAVCEGFSGFRFVNGNVDSNGKLAGAPVRPNISLGDSLAGLHAAFGTVMALLARGKLGGKGQTVDVAIYEAVFNMMEGILPAYSRTGAVRGPSGPGVTGIVPTSAFPTSKDEEYVIIGGNGDSIYQRLMQRIGREDLTGEAYANNAKRVERQGEIEDAITAWTSKHTMDEVLKAMKEARVPAGPINSIANLAEDEHLVARGMVESVPVHSKKLDKTWEVKVPGVSPILDRGGTGTRWAGRDLGEDNEEVYRGELGMSEAEVAALIKEGVI</sequence>
<keyword evidence="4" id="KW-1185">Reference proteome</keyword>
<dbReference type="Pfam" id="PF02515">
    <property type="entry name" value="CoA_transf_3"/>
    <property type="match status" value="1"/>
</dbReference>
<dbReference type="PANTHER" id="PTHR48228:SF6">
    <property type="entry name" value="L-CARNITINE COA-TRANSFERASE"/>
    <property type="match status" value="1"/>
</dbReference>
<protein>
    <submittedName>
        <fullName evidence="3">CoA-transferase family III</fullName>
    </submittedName>
</protein>
<dbReference type="InterPro" id="IPR044855">
    <property type="entry name" value="CoA-Trfase_III_dom3_sf"/>
</dbReference>
<dbReference type="SUPFAM" id="SSF89796">
    <property type="entry name" value="CoA-transferase family III (CaiB/BaiF)"/>
    <property type="match status" value="1"/>
</dbReference>